<feature type="region of interest" description="Disordered" evidence="1">
    <location>
        <begin position="1"/>
        <end position="35"/>
    </location>
</feature>
<keyword evidence="3" id="KW-1185">Reference proteome</keyword>
<sequence>MARPGSLRAAGRPHAGHKGFADAAGDPGGAHGRGLRAVELVKGTGSRLEGLRGAFTRAGERASYDPAHPLDPLWGASA</sequence>
<feature type="region of interest" description="Disordered" evidence="1">
    <location>
        <begin position="59"/>
        <end position="78"/>
    </location>
</feature>
<protein>
    <submittedName>
        <fullName evidence="2">Uncharacterized protein</fullName>
    </submittedName>
</protein>
<evidence type="ECO:0000313" key="3">
    <source>
        <dbReference type="Proteomes" id="UP001234880"/>
    </source>
</evidence>
<dbReference type="Proteomes" id="UP001234880">
    <property type="component" value="Unassembled WGS sequence"/>
</dbReference>
<reference evidence="2 3" key="1">
    <citation type="submission" date="2023-07" db="EMBL/GenBank/DDBJ databases">
        <title>Sequencing the genomes of 1000 actinobacteria strains.</title>
        <authorList>
            <person name="Klenk H.-P."/>
        </authorList>
    </citation>
    <scope>NUCLEOTIDE SEQUENCE [LARGE SCALE GENOMIC DNA]</scope>
    <source>
        <strain evidence="2 3">DSM 41600</strain>
    </source>
</reference>
<organism evidence="2 3">
    <name type="scientific">Streptomyces demainii</name>
    <dbReference type="NCBI Taxonomy" id="588122"/>
    <lineage>
        <taxon>Bacteria</taxon>
        <taxon>Bacillati</taxon>
        <taxon>Actinomycetota</taxon>
        <taxon>Actinomycetes</taxon>
        <taxon>Kitasatosporales</taxon>
        <taxon>Streptomycetaceae</taxon>
        <taxon>Streptomyces</taxon>
    </lineage>
</organism>
<evidence type="ECO:0000256" key="1">
    <source>
        <dbReference type="SAM" id="MobiDB-lite"/>
    </source>
</evidence>
<accession>A0ABT9KJL7</accession>
<comment type="caution">
    <text evidence="2">The sequence shown here is derived from an EMBL/GenBank/DDBJ whole genome shotgun (WGS) entry which is preliminary data.</text>
</comment>
<name>A0ABT9KJL7_9ACTN</name>
<proteinExistence type="predicted"/>
<dbReference type="RefSeq" id="WP_307110119.1">
    <property type="nucleotide sequence ID" value="NZ_JAURUE010000001.1"/>
</dbReference>
<dbReference type="EMBL" id="JAURUE010000001">
    <property type="protein sequence ID" value="MDP9608623.1"/>
    <property type="molecule type" value="Genomic_DNA"/>
</dbReference>
<gene>
    <name evidence="2" type="ORF">JOF35_000900</name>
</gene>
<evidence type="ECO:0000313" key="2">
    <source>
        <dbReference type="EMBL" id="MDP9608623.1"/>
    </source>
</evidence>